<reference evidence="6" key="1">
    <citation type="submission" date="2017-04" db="EMBL/GenBank/DDBJ databases">
        <authorList>
            <person name="Varghese N."/>
            <person name="Submissions S."/>
        </authorList>
    </citation>
    <scope>NUCLEOTIDE SEQUENCE [LARGE SCALE GENOMIC DNA]</scope>
    <source>
        <strain evidence="6">DSM 4125</strain>
    </source>
</reference>
<dbReference type="SMART" id="SM00060">
    <property type="entry name" value="FN3"/>
    <property type="match status" value="3"/>
</dbReference>
<evidence type="ECO:0000256" key="3">
    <source>
        <dbReference type="SAM" id="SignalP"/>
    </source>
</evidence>
<dbReference type="Gene3D" id="2.60.40.10">
    <property type="entry name" value="Immunoglobulins"/>
    <property type="match status" value="2"/>
</dbReference>
<dbReference type="NCBIfam" id="TIGR04183">
    <property type="entry name" value="Por_Secre_tail"/>
    <property type="match status" value="1"/>
</dbReference>
<dbReference type="InterPro" id="IPR026444">
    <property type="entry name" value="Secre_tail"/>
</dbReference>
<dbReference type="InterPro" id="IPR003961">
    <property type="entry name" value="FN3_dom"/>
</dbReference>
<evidence type="ECO:0000256" key="2">
    <source>
        <dbReference type="ARBA" id="ARBA00022737"/>
    </source>
</evidence>
<accession>A0A1X7IBW0</accession>
<dbReference type="RefSeq" id="WP_085515439.1">
    <property type="nucleotide sequence ID" value="NZ_FXAW01000001.1"/>
</dbReference>
<dbReference type="PROSITE" id="PS50853">
    <property type="entry name" value="FN3"/>
    <property type="match status" value="1"/>
</dbReference>
<keyword evidence="6" id="KW-1185">Reference proteome</keyword>
<feature type="signal peptide" evidence="3">
    <location>
        <begin position="1"/>
        <end position="21"/>
    </location>
</feature>
<dbReference type="Gene3D" id="2.120.10.80">
    <property type="entry name" value="Kelch-type beta propeller"/>
    <property type="match status" value="2"/>
</dbReference>
<dbReference type="EMBL" id="FXAW01000001">
    <property type="protein sequence ID" value="SMG11700.1"/>
    <property type="molecule type" value="Genomic_DNA"/>
</dbReference>
<sequence length="1377" mass="155814">MKTTLLSLLIAIFTFVNTLSGQVQEWQDVSPFPGAGRDGSVSFVIGETAYVGLGVIYDTYSTYQNDFYKYDVQNDEWTAIADFPGAARASAVAFVANDKAYVGTGYDADNSFADFYEYDPATNSWNPIASIPEARRSASSFTIDNTGYVGLGSGSSSQLSDFYKYDAISDQWTPITGVGVGMERVGAIGFAANGKGYISSGQRFDGGTFVYQDILSYDPNSDTWVEELDYNINLSSLMSNTAYVDEDGLVHVLKSSSSNSEVIINLSDFSVRSEDYYFTDDRDDPIVLYINNEVIAGLGATGNIFDPVYQTSFQKLVTIEPPLPPVLNSAAYESTTAGESIKIKWTNNDTDHDGNLIYAKSEYDTKFQLIDEVEANFTEYSISNNKLSPNNRYLVKVVAHNGLAEAPSNQLSFYSIFRNGRMNTPDIVSITANDSFQMKEMKIINHDLPASVILERRINDSPFSEVDTLGVAEGFSKSTTFSFSDTYFGNANTVDYRIRLFDESGVRSPSFVSEHVSLDLSGLSPSIYDFNVSEVNASDRSFAVKFNAVSFINIDNLIVQHRNFGDSAFINDTIENNDLRIYLEEEMDSIEARVIGSNEFGSDTTDLLPVYTTLLVPYGLEQSYSSVNTIGFSFNNRGRVQDGVLVERSINGGSFESYDSITATSEVYYDENVEEGNSYSYRLFNYNKDVTSKKSSSLTLKASNMGVWKKFNGDGLKTEIDSLVRFSMNYKVFDGGNIYFLSTDSQKLYKYNLDDLTLTSLEDLPDNEYFNIQPPVIHNGKIYIFIRQNANYEIVEDVLVYDIENNIWTTDFTHPFKGYVVNSTTSIDDKLYLTMSSTDSKLAIGSFNSFTSKWNKTDYETNSSTADFVTYKGDSLIIFHGFYDGRTAYHFETKEITIDKEIYGYNSNSSLRFESTAITTYNNELVQFKGDNIYRIDANTAPFLFKGEYFPAAQDKRNSSDPTYAFTYNNKLFYGLSRISVSKSIDGEWNRYISSDLLYFRDNTAPLEPANLKVDSLGITDAKISWIDSPNDDGYYLEFSSYDSIYVTDTLSKDQIQYEVTGLDPDRNWSVKLKAIRDGIEGNPVLLSFKTKRGRPYRPKNFESEAVSSSEILYTWDPIDTTEIPVDSLVFIDYNADKYVLNISDTSFLYTGLEENSTPSVDLYVKNIYGSESAWWSNRARTFLNSPFIKNVEIHQTEEYYDLIFEDRSRYENYYMIYRKSPSDTSFVKIDSISTEYNTIAEEGLNYEDKNADLSIQYEYYLVAEYQGVDEFTDTTYYYTYVSLPSENYSTENAVLSVNPYLDANISFYPNPTEHEFFIQLESDVVIRRIEVLNVNGSLLKSFEVNTSYTISDLNDGLYFIKIYTDQGETTKKLIRR</sequence>
<dbReference type="Pfam" id="PF24681">
    <property type="entry name" value="Kelch_KLHDC2_KLHL20_DRC7"/>
    <property type="match status" value="1"/>
</dbReference>
<feature type="domain" description="Fibronectin type-III" evidence="4">
    <location>
        <begin position="1008"/>
        <end position="1096"/>
    </location>
</feature>
<dbReference type="InterPro" id="IPR015915">
    <property type="entry name" value="Kelch-typ_b-propeller"/>
</dbReference>
<dbReference type="OrthoDB" id="103335at2"/>
<dbReference type="PANTHER" id="PTHR46344:SF27">
    <property type="entry name" value="KELCH REPEAT SUPERFAMILY PROTEIN"/>
    <property type="match status" value="1"/>
</dbReference>
<dbReference type="CDD" id="cd00063">
    <property type="entry name" value="FN3"/>
    <property type="match status" value="2"/>
</dbReference>
<proteinExistence type="predicted"/>
<dbReference type="Proteomes" id="UP000193804">
    <property type="component" value="Unassembled WGS sequence"/>
</dbReference>
<dbReference type="PANTHER" id="PTHR46344">
    <property type="entry name" value="OS02G0202900 PROTEIN"/>
    <property type="match status" value="1"/>
</dbReference>
<dbReference type="InterPro" id="IPR013783">
    <property type="entry name" value="Ig-like_fold"/>
</dbReference>
<name>A0A1X7IBW0_9BACT</name>
<evidence type="ECO:0000259" key="4">
    <source>
        <dbReference type="PROSITE" id="PS50853"/>
    </source>
</evidence>
<dbReference type="InterPro" id="IPR036116">
    <property type="entry name" value="FN3_sf"/>
</dbReference>
<dbReference type="SUPFAM" id="SSF49265">
    <property type="entry name" value="Fibronectin type III"/>
    <property type="match status" value="2"/>
</dbReference>
<dbReference type="Pfam" id="PF18962">
    <property type="entry name" value="Por_Secre_tail"/>
    <property type="match status" value="1"/>
</dbReference>
<organism evidence="5 6">
    <name type="scientific">Marivirga sericea</name>
    <dbReference type="NCBI Taxonomy" id="1028"/>
    <lineage>
        <taxon>Bacteria</taxon>
        <taxon>Pseudomonadati</taxon>
        <taxon>Bacteroidota</taxon>
        <taxon>Cytophagia</taxon>
        <taxon>Cytophagales</taxon>
        <taxon>Marivirgaceae</taxon>
        <taxon>Marivirga</taxon>
    </lineage>
</organism>
<feature type="chain" id="PRO_5012801411" evidence="3">
    <location>
        <begin position="22"/>
        <end position="1377"/>
    </location>
</feature>
<evidence type="ECO:0000256" key="1">
    <source>
        <dbReference type="ARBA" id="ARBA00022441"/>
    </source>
</evidence>
<protein>
    <submittedName>
        <fullName evidence="5">Por secretion system C-terminal sorting domain-containing protein</fullName>
    </submittedName>
</protein>
<dbReference type="InterPro" id="IPR011043">
    <property type="entry name" value="Gal_Oxase/kelch_b-propeller"/>
</dbReference>
<dbReference type="STRING" id="1028.SAMN05661096_00429"/>
<keyword evidence="1" id="KW-0880">Kelch repeat</keyword>
<evidence type="ECO:0000313" key="5">
    <source>
        <dbReference type="EMBL" id="SMG11700.1"/>
    </source>
</evidence>
<dbReference type="SUPFAM" id="SSF117281">
    <property type="entry name" value="Kelch motif"/>
    <property type="match status" value="1"/>
</dbReference>
<evidence type="ECO:0000313" key="6">
    <source>
        <dbReference type="Proteomes" id="UP000193804"/>
    </source>
</evidence>
<gene>
    <name evidence="5" type="ORF">SAMN05661096_00429</name>
</gene>
<dbReference type="SUPFAM" id="SSF50965">
    <property type="entry name" value="Galactose oxidase, central domain"/>
    <property type="match status" value="1"/>
</dbReference>
<keyword evidence="2" id="KW-0677">Repeat</keyword>
<keyword evidence="3" id="KW-0732">Signal</keyword>